<evidence type="ECO:0000313" key="1">
    <source>
        <dbReference type="EMBL" id="KAA2212959.1"/>
    </source>
</evidence>
<gene>
    <name evidence="1" type="ORF">F0Q34_12600</name>
</gene>
<evidence type="ECO:0000313" key="2">
    <source>
        <dbReference type="Proteomes" id="UP000322110"/>
    </source>
</evidence>
<dbReference type="OrthoDB" id="9898191at2"/>
<protein>
    <submittedName>
        <fullName evidence="1">Uncharacterized protein</fullName>
    </submittedName>
</protein>
<accession>A0A5B2TFK7</accession>
<dbReference type="RefSeq" id="WP_149812575.1">
    <property type="nucleotide sequence ID" value="NZ_VUKA01000005.1"/>
</dbReference>
<organism evidence="1 2">
    <name type="scientific">Teichococcus oryzae</name>
    <dbReference type="NCBI Taxonomy" id="1608942"/>
    <lineage>
        <taxon>Bacteria</taxon>
        <taxon>Pseudomonadati</taxon>
        <taxon>Pseudomonadota</taxon>
        <taxon>Alphaproteobacteria</taxon>
        <taxon>Acetobacterales</taxon>
        <taxon>Roseomonadaceae</taxon>
        <taxon>Roseomonas</taxon>
    </lineage>
</organism>
<name>A0A5B2TFK7_9PROT</name>
<dbReference type="AlphaFoldDB" id="A0A5B2TFK7"/>
<dbReference type="EMBL" id="VUKA01000005">
    <property type="protein sequence ID" value="KAA2212959.1"/>
    <property type="molecule type" value="Genomic_DNA"/>
</dbReference>
<keyword evidence="2" id="KW-1185">Reference proteome</keyword>
<proteinExistence type="predicted"/>
<comment type="caution">
    <text evidence="1">The sequence shown here is derived from an EMBL/GenBank/DDBJ whole genome shotgun (WGS) entry which is preliminary data.</text>
</comment>
<dbReference type="Proteomes" id="UP000322110">
    <property type="component" value="Unassembled WGS sequence"/>
</dbReference>
<sequence length="85" mass="9048">MTLSDRPSKMDTAIALLQQLASLAAHDGEPCSAILLRAADYLQDMLDCMPELDGQDAQTSGMDDLDMLMAGLATALPEDGQLLHS</sequence>
<reference evidence="1 2" key="1">
    <citation type="journal article" date="2015" name="Int. J. Syst. Evol. Microbiol.">
        <title>Roseomonas oryzae sp. nov., isolated from paddy rhizosphere soil.</title>
        <authorList>
            <person name="Ramaprasad E.V."/>
            <person name="Sasikala Ch."/>
            <person name="Ramana Ch.V."/>
        </authorList>
    </citation>
    <scope>NUCLEOTIDE SEQUENCE [LARGE SCALE GENOMIC DNA]</scope>
    <source>
        <strain evidence="1 2">KCTC 42542</strain>
    </source>
</reference>